<evidence type="ECO:0000313" key="3">
    <source>
        <dbReference type="Proteomes" id="UP001360953"/>
    </source>
</evidence>
<accession>A0ABR1MA84</accession>
<keyword evidence="3" id="KW-1185">Reference proteome</keyword>
<reference evidence="2 3" key="1">
    <citation type="submission" date="2024-04" db="EMBL/GenBank/DDBJ databases">
        <title>Phyllosticta paracitricarpa is synonymous to the EU quarantine fungus P. citricarpa based on phylogenomic analyses.</title>
        <authorList>
            <consortium name="Lawrence Berkeley National Laboratory"/>
            <person name="Van ingen-buijs V.A."/>
            <person name="Van westerhoven A.C."/>
            <person name="Haridas S."/>
            <person name="Skiadas P."/>
            <person name="Martin F."/>
            <person name="Groenewald J.Z."/>
            <person name="Crous P.W."/>
            <person name="Seidl M.F."/>
        </authorList>
    </citation>
    <scope>NUCLEOTIDE SEQUENCE [LARGE SCALE GENOMIC DNA]</scope>
    <source>
        <strain evidence="2 3">CPC 17464</strain>
    </source>
</reference>
<sequence length="234" mass="26799">MLKRRPLERELNHVYCGKTTASALASREKGCLVVGRGRKRESTKRQTTCQCQCSAMLANRKRRDHVMQCPLEDSNEQEKRAAKRKRRKKREKENAHFALCVCRQSLLFDKPSVEKARCICMDRGLRADVVPEARQPLTPGQDAMEKILVRQEQRLPSSLACRLQALEVQSTPMHPKEDASAGVSMMLVRPAGAKATFEQSFQTRRVHCQRAWVSAAFDQSQWKVLLWRVAIQPE</sequence>
<organism evidence="2 3">
    <name type="scientific">Phyllosticta citribraziliensis</name>
    <dbReference type="NCBI Taxonomy" id="989973"/>
    <lineage>
        <taxon>Eukaryota</taxon>
        <taxon>Fungi</taxon>
        <taxon>Dikarya</taxon>
        <taxon>Ascomycota</taxon>
        <taxon>Pezizomycotina</taxon>
        <taxon>Dothideomycetes</taxon>
        <taxon>Dothideomycetes incertae sedis</taxon>
        <taxon>Botryosphaeriales</taxon>
        <taxon>Phyllostictaceae</taxon>
        <taxon>Phyllosticta</taxon>
    </lineage>
</organism>
<feature type="compositionally biased region" description="Basic residues" evidence="1">
    <location>
        <begin position="81"/>
        <end position="90"/>
    </location>
</feature>
<dbReference type="Proteomes" id="UP001360953">
    <property type="component" value="Unassembled WGS sequence"/>
</dbReference>
<gene>
    <name evidence="2" type="ORF">J3D65DRAFT_35519</name>
</gene>
<dbReference type="EMBL" id="JBBPEH010000001">
    <property type="protein sequence ID" value="KAK7544767.1"/>
    <property type="molecule type" value="Genomic_DNA"/>
</dbReference>
<comment type="caution">
    <text evidence="2">The sequence shown here is derived from an EMBL/GenBank/DDBJ whole genome shotgun (WGS) entry which is preliminary data.</text>
</comment>
<evidence type="ECO:0000256" key="1">
    <source>
        <dbReference type="SAM" id="MobiDB-lite"/>
    </source>
</evidence>
<evidence type="ECO:0000313" key="2">
    <source>
        <dbReference type="EMBL" id="KAK7544767.1"/>
    </source>
</evidence>
<protein>
    <submittedName>
        <fullName evidence="2">Uncharacterized protein</fullName>
    </submittedName>
</protein>
<dbReference type="RefSeq" id="XP_066660002.1">
    <property type="nucleotide sequence ID" value="XM_066795584.1"/>
</dbReference>
<dbReference type="GeneID" id="92028490"/>
<proteinExistence type="predicted"/>
<name>A0ABR1MA84_9PEZI</name>
<feature type="region of interest" description="Disordered" evidence="1">
    <location>
        <begin position="71"/>
        <end position="90"/>
    </location>
</feature>